<evidence type="ECO:0000259" key="7">
    <source>
        <dbReference type="PROSITE" id="PS51888"/>
    </source>
</evidence>
<keyword evidence="2 6" id="KW-0732">Signal</keyword>
<keyword evidence="5" id="KW-1015">Disulfide bond</keyword>
<dbReference type="InterPro" id="IPR038565">
    <property type="entry name" value="CLIP_sf"/>
</dbReference>
<keyword evidence="3" id="KW-0378">Hydrolase</keyword>
<evidence type="ECO:0000256" key="6">
    <source>
        <dbReference type="SAM" id="SignalP"/>
    </source>
</evidence>
<dbReference type="Proteomes" id="UP001153712">
    <property type="component" value="Chromosome 12"/>
</dbReference>
<gene>
    <name evidence="8" type="ORF">PHYEVI_LOCUS3306</name>
</gene>
<evidence type="ECO:0000256" key="5">
    <source>
        <dbReference type="ARBA" id="ARBA00023157"/>
    </source>
</evidence>
<evidence type="ECO:0000313" key="8">
    <source>
        <dbReference type="EMBL" id="CAG9856893.1"/>
    </source>
</evidence>
<keyword evidence="1" id="KW-0645">Protease</keyword>
<feature type="domain" description="Clip" evidence="7">
    <location>
        <begin position="26"/>
        <end position="81"/>
    </location>
</feature>
<dbReference type="GO" id="GO:0008236">
    <property type="term" value="F:serine-type peptidase activity"/>
    <property type="evidence" value="ECO:0007669"/>
    <property type="project" value="UniProtKB-KW"/>
</dbReference>
<dbReference type="EMBL" id="OU900105">
    <property type="protein sequence ID" value="CAG9856893.1"/>
    <property type="molecule type" value="Genomic_DNA"/>
</dbReference>
<reference evidence="8" key="1">
    <citation type="submission" date="2022-01" db="EMBL/GenBank/DDBJ databases">
        <authorList>
            <person name="King R."/>
        </authorList>
    </citation>
    <scope>NUCLEOTIDE SEQUENCE</scope>
</reference>
<dbReference type="SMART" id="SM00680">
    <property type="entry name" value="CLIP"/>
    <property type="match status" value="1"/>
</dbReference>
<dbReference type="InterPro" id="IPR022700">
    <property type="entry name" value="CLIP"/>
</dbReference>
<protein>
    <recommendedName>
        <fullName evidence="7">Clip domain-containing protein</fullName>
    </recommendedName>
</protein>
<feature type="signal peptide" evidence="6">
    <location>
        <begin position="1"/>
        <end position="23"/>
    </location>
</feature>
<evidence type="ECO:0000313" key="9">
    <source>
        <dbReference type="Proteomes" id="UP001153712"/>
    </source>
</evidence>
<dbReference type="AlphaFoldDB" id="A0A9N9TJ81"/>
<keyword evidence="4" id="KW-0720">Serine protease</keyword>
<dbReference type="PROSITE" id="PS51888">
    <property type="entry name" value="CLIP"/>
    <property type="match status" value="1"/>
</dbReference>
<dbReference type="OrthoDB" id="6652883at2759"/>
<evidence type="ECO:0000256" key="4">
    <source>
        <dbReference type="ARBA" id="ARBA00022825"/>
    </source>
</evidence>
<dbReference type="Pfam" id="PF12032">
    <property type="entry name" value="CLIP"/>
    <property type="match status" value="1"/>
</dbReference>
<evidence type="ECO:0000256" key="2">
    <source>
        <dbReference type="ARBA" id="ARBA00022729"/>
    </source>
</evidence>
<keyword evidence="9" id="KW-1185">Reference proteome</keyword>
<evidence type="ECO:0000256" key="1">
    <source>
        <dbReference type="ARBA" id="ARBA00022670"/>
    </source>
</evidence>
<accession>A0A9N9TJ81</accession>
<feature type="chain" id="PRO_5040345131" description="Clip domain-containing protein" evidence="6">
    <location>
        <begin position="24"/>
        <end position="89"/>
    </location>
</feature>
<sequence>MNDMWIRFFVATIFVACRFLVRTQEVCTTPENHVGVCILLQKCPSIFASSSDFETPLTLERLDFLIESQCGFDGINPKVCCSVEELQSL</sequence>
<organism evidence="8 9">
    <name type="scientific">Phyllotreta striolata</name>
    <name type="common">Striped flea beetle</name>
    <name type="synonym">Crioceris striolata</name>
    <dbReference type="NCBI Taxonomy" id="444603"/>
    <lineage>
        <taxon>Eukaryota</taxon>
        <taxon>Metazoa</taxon>
        <taxon>Ecdysozoa</taxon>
        <taxon>Arthropoda</taxon>
        <taxon>Hexapoda</taxon>
        <taxon>Insecta</taxon>
        <taxon>Pterygota</taxon>
        <taxon>Neoptera</taxon>
        <taxon>Endopterygota</taxon>
        <taxon>Coleoptera</taxon>
        <taxon>Polyphaga</taxon>
        <taxon>Cucujiformia</taxon>
        <taxon>Chrysomeloidea</taxon>
        <taxon>Chrysomelidae</taxon>
        <taxon>Galerucinae</taxon>
        <taxon>Alticini</taxon>
        <taxon>Phyllotreta</taxon>
    </lineage>
</organism>
<dbReference type="GO" id="GO:0006508">
    <property type="term" value="P:proteolysis"/>
    <property type="evidence" value="ECO:0007669"/>
    <property type="project" value="UniProtKB-KW"/>
</dbReference>
<name>A0A9N9TJ81_PHYSR</name>
<dbReference type="Gene3D" id="3.30.1640.30">
    <property type="match status" value="1"/>
</dbReference>
<proteinExistence type="predicted"/>
<evidence type="ECO:0000256" key="3">
    <source>
        <dbReference type="ARBA" id="ARBA00022801"/>
    </source>
</evidence>